<dbReference type="PROSITE" id="PS50240">
    <property type="entry name" value="TRYPSIN_DOM"/>
    <property type="match status" value="2"/>
</dbReference>
<evidence type="ECO:0000259" key="30">
    <source>
        <dbReference type="PROSITE" id="PS50240"/>
    </source>
</evidence>
<dbReference type="GO" id="GO:0005509">
    <property type="term" value="F:calcium ion binding"/>
    <property type="evidence" value="ECO:0007669"/>
    <property type="project" value="InterPro"/>
</dbReference>
<dbReference type="InterPro" id="IPR001254">
    <property type="entry name" value="Trypsin_dom"/>
</dbReference>
<dbReference type="InterPro" id="IPR018114">
    <property type="entry name" value="TRYPSIN_HIS"/>
</dbReference>
<dbReference type="FunFam" id="2.10.70.10:FF:000028">
    <property type="entry name" value="mannan-binding lectin serine protease 1 isoform X2"/>
    <property type="match status" value="1"/>
</dbReference>
<keyword evidence="10" id="KW-0106">Calcium</keyword>
<evidence type="ECO:0000256" key="13">
    <source>
        <dbReference type="ARBA" id="ARBA00023180"/>
    </source>
</evidence>
<dbReference type="FunFam" id="2.40.10.10:FF:000050">
    <property type="entry name" value="mannan-binding lectin serine protease 1 isoform X1"/>
    <property type="match status" value="1"/>
</dbReference>
<reference evidence="32" key="1">
    <citation type="submission" date="2023-06" db="EMBL/GenBank/DDBJ databases">
        <title>Reference genome for the Northern bat (Eptesicus nilssonii), a most northern bat species.</title>
        <authorList>
            <person name="Laine V.N."/>
            <person name="Pulliainen A.T."/>
            <person name="Lilley T.M."/>
        </authorList>
    </citation>
    <scope>NUCLEOTIDE SEQUENCE</scope>
    <source>
        <strain evidence="32">BLF_Eptnil</strain>
        <tissue evidence="32">Kidney</tissue>
    </source>
</reference>
<dbReference type="FunFam" id="2.40.10.10:FF:000015">
    <property type="entry name" value="Atrial natriuretic peptide-converting enzyme"/>
    <property type="match status" value="1"/>
</dbReference>
<dbReference type="InterPro" id="IPR000436">
    <property type="entry name" value="Sushi_SCR_CCP_dom"/>
</dbReference>
<dbReference type="Pfam" id="PF00084">
    <property type="entry name" value="Sushi"/>
    <property type="match status" value="2"/>
</dbReference>
<dbReference type="Gene3D" id="2.60.120.290">
    <property type="entry name" value="Spermadhesin, CUB domain"/>
    <property type="match status" value="3"/>
</dbReference>
<dbReference type="FunFam" id="2.10.25.10:FF:000059">
    <property type="entry name" value="Mannan-binding lectin serine protease 1"/>
    <property type="match status" value="1"/>
</dbReference>
<keyword evidence="11" id="KW-0399">Innate immunity</keyword>
<dbReference type="CDD" id="cd00041">
    <property type="entry name" value="CUB"/>
    <property type="match status" value="2"/>
</dbReference>
<evidence type="ECO:0000256" key="2">
    <source>
        <dbReference type="ARBA" id="ARBA00022525"/>
    </source>
</evidence>
<dbReference type="CDD" id="cd00054">
    <property type="entry name" value="EGF_CA"/>
    <property type="match status" value="1"/>
</dbReference>
<sequence>MFGQIQSPGYPDSYPSDSRVTWNITVPEGFRIKLYFMHFNLESSYLCEYDYVKAHAAWRPSPFLSRALPANGQSLLQEAAWTPRTYECKGAVSQAPTVLTVPDVWPWGLTSPLWAQNDSVYLKCIHQRLPSQANEIRLLGLLLEAPPSFLLKKLICEAAHLFPFSLTSKVETEDQLLAIFCGSENTDTEHTPGQEMILSPGSFMSITFQSDFSDEERFTGFDAHYMAVDVDECTEQEDEELSCDHYCHNYIGGYYCSCRFGYILHTDNRTCRVECSDNLFTQRTGVITSPDFPNPYPKSSECFYAIRLEEGFMISLQFEDIFDIEDHPEVSCPYDYIKIEVGPKVLGPFCGEKSPEPINTQTHNVSIRFRSDNSGENRGWKLSYKAAGKECAGLQPPAQGKIEPLQAKYFFKDQVLISCDTGYKVLKDNVEMDTFQIECLKDGSWSNEIPICKIADCGAPAELEHGLVTFSTRNNLTTYKSEIRYSCQQPYYKMYNNITGIYTCSAQGVWMNEVLGRSQPTCLPALPHPAKPGQEDHRGPECRAGLFPWQALIVVEDTSRVPNDKWFGSGALLSESWILTAAHVLRSQRRDNTVTPVSKEHITVYLGLHDMRDKSGAVNSSAARVVLHPDFNIQNYNHDIALVQLQEPVPLGPHVMPICLPRPESKGPAPHMLGLVAGWGISNPNVTVDEIISSGTRTLSDVLQYVKLPVVPHAECKTSYESRLGNYSVTENMFCAGYYEGGKDTCLGDSGGAFVILDDFSQTWVAQGLVSWGGPEECGSKQVYGVYTKVSNYVDWVWKQMGSPQGLGELQVERNLIARIFNGRPADKGTTPWIAMLSHPNGQPFCGGSLIGSNWILTAAHCLHHSLDPEDPILHDFYLLSPSDFKIIMGKHWRHRSDETEQHLGVKHIFLHPQYDPNTFENDVALVELSKGPVLNDFVMPICLPESTPEEGTMVIVSGWGKQFLQRFPETLMEIEIPIVDHHTCQEAYAPLKKKVTRDMICAGFKEGGKDACAGDSGGPMVTLDRETGQWYLVGTVSWGKDCGKKDLYGVYSYVYSNKNWIQRVTSMKN</sequence>
<dbReference type="PRINTS" id="PR00722">
    <property type="entry name" value="CHYMOTRYPSIN"/>
</dbReference>
<dbReference type="SUPFAM" id="SSF57535">
    <property type="entry name" value="Complement control module/SCR domain"/>
    <property type="match status" value="2"/>
</dbReference>
<feature type="domain" description="CUB" evidence="29">
    <location>
        <begin position="275"/>
        <end position="387"/>
    </location>
</feature>
<evidence type="ECO:0000256" key="15">
    <source>
        <dbReference type="ARBA" id="ARBA00058828"/>
    </source>
</evidence>
<dbReference type="Proteomes" id="UP001177744">
    <property type="component" value="Unassembled WGS sequence"/>
</dbReference>
<protein>
    <recommendedName>
        <fullName evidence="18">Complement C1s subcomponent</fullName>
    </recommendedName>
    <alternativeName>
        <fullName evidence="23">Complement component 1 subcomponent s</fullName>
    </alternativeName>
    <alternativeName>
        <fullName evidence="19">Complement factor MASP-3</fullName>
    </alternativeName>
    <alternativeName>
        <fullName evidence="24">Complement-activating component of Ra-reactive factor</fullName>
    </alternativeName>
    <alternativeName>
        <fullName evidence="17">Mannan-binding lectin serine protease 1</fullName>
    </alternativeName>
    <alternativeName>
        <fullName evidence="21">Mannose-binding lectin-associated serine protease 1</fullName>
    </alternativeName>
    <alternativeName>
        <fullName evidence="20">Mannose-binding protein-associated serine protease</fullName>
    </alternativeName>
    <alternativeName>
        <fullName evidence="22">Ra-reactive factor serine protease p100</fullName>
    </alternativeName>
    <alternativeName>
        <fullName evidence="25">Serine protease 5</fullName>
    </alternativeName>
</protein>
<evidence type="ECO:0000256" key="16">
    <source>
        <dbReference type="ARBA" id="ARBA00065137"/>
    </source>
</evidence>
<dbReference type="PANTHER" id="PTHR24255">
    <property type="entry name" value="COMPLEMENT COMPONENT 1, S SUBCOMPONENT-RELATED"/>
    <property type="match status" value="1"/>
</dbReference>
<evidence type="ECO:0000256" key="21">
    <source>
        <dbReference type="ARBA" id="ARBA00079674"/>
    </source>
</evidence>
<feature type="domain" description="Sushi" evidence="31">
    <location>
        <begin position="389"/>
        <end position="454"/>
    </location>
</feature>
<evidence type="ECO:0000256" key="18">
    <source>
        <dbReference type="ARBA" id="ARBA00071889"/>
    </source>
</evidence>
<dbReference type="EMBL" id="JAULJE010000004">
    <property type="protein sequence ID" value="KAK1344050.1"/>
    <property type="molecule type" value="Genomic_DNA"/>
</dbReference>
<keyword evidence="9 28" id="KW-0720">Serine protease</keyword>
<dbReference type="GO" id="GO:0001867">
    <property type="term" value="P:complement activation, lectin pathway"/>
    <property type="evidence" value="ECO:0007669"/>
    <property type="project" value="UniProtKB-KW"/>
</dbReference>
<evidence type="ECO:0000256" key="17">
    <source>
        <dbReference type="ARBA" id="ARBA00069914"/>
    </source>
</evidence>
<keyword evidence="11" id="KW-1018">Complement activation lectin pathway</keyword>
<dbReference type="SMART" id="SM00020">
    <property type="entry name" value="Tryp_SPc"/>
    <property type="match status" value="2"/>
</dbReference>
<evidence type="ECO:0000256" key="10">
    <source>
        <dbReference type="ARBA" id="ARBA00022837"/>
    </source>
</evidence>
<dbReference type="InterPro" id="IPR009003">
    <property type="entry name" value="Peptidase_S1_PA"/>
</dbReference>
<dbReference type="CDD" id="cd00033">
    <property type="entry name" value="CCP"/>
    <property type="match status" value="2"/>
</dbReference>
<dbReference type="InterPro" id="IPR043504">
    <property type="entry name" value="Peptidase_S1_PA_chymotrypsin"/>
</dbReference>
<dbReference type="SUPFAM" id="SSF50494">
    <property type="entry name" value="Trypsin-like serine proteases"/>
    <property type="match status" value="2"/>
</dbReference>
<proteinExistence type="predicted"/>
<evidence type="ECO:0000256" key="4">
    <source>
        <dbReference type="ARBA" id="ARBA00022659"/>
    </source>
</evidence>
<feature type="domain" description="Peptidase S1" evidence="30">
    <location>
        <begin position="820"/>
        <end position="1067"/>
    </location>
</feature>
<dbReference type="Gene3D" id="2.40.10.10">
    <property type="entry name" value="Trypsin-like serine proteases"/>
    <property type="match status" value="3"/>
</dbReference>
<accession>A0AA40I6Q4</accession>
<dbReference type="InterPro" id="IPR001314">
    <property type="entry name" value="Peptidase_S1A"/>
</dbReference>
<dbReference type="FunFam" id="2.40.10.10:FF:000054">
    <property type="entry name" value="Complement C1r subcomponent"/>
    <property type="match status" value="1"/>
</dbReference>
<evidence type="ECO:0000259" key="29">
    <source>
        <dbReference type="PROSITE" id="PS01180"/>
    </source>
</evidence>
<keyword evidence="13" id="KW-0325">Glycoprotein</keyword>
<keyword evidence="6" id="KW-0732">Signal</keyword>
<dbReference type="InterPro" id="IPR001881">
    <property type="entry name" value="EGF-like_Ca-bd_dom"/>
</dbReference>
<evidence type="ECO:0000259" key="31">
    <source>
        <dbReference type="PROSITE" id="PS50923"/>
    </source>
</evidence>
<evidence type="ECO:0000256" key="11">
    <source>
        <dbReference type="ARBA" id="ARBA00023153"/>
    </source>
</evidence>
<dbReference type="SMART" id="SM00179">
    <property type="entry name" value="EGF_CA"/>
    <property type="match status" value="1"/>
</dbReference>
<evidence type="ECO:0000256" key="20">
    <source>
        <dbReference type="ARBA" id="ARBA00078514"/>
    </source>
</evidence>
<evidence type="ECO:0000313" key="32">
    <source>
        <dbReference type="EMBL" id="KAK1344050.1"/>
    </source>
</evidence>
<keyword evidence="7" id="KW-0677">Repeat</keyword>
<keyword evidence="2" id="KW-0964">Secreted</keyword>
<dbReference type="GO" id="GO:0006508">
    <property type="term" value="P:proteolysis"/>
    <property type="evidence" value="ECO:0007669"/>
    <property type="project" value="UniProtKB-KW"/>
</dbReference>
<evidence type="ECO:0000256" key="22">
    <source>
        <dbReference type="ARBA" id="ARBA00081739"/>
    </source>
</evidence>
<feature type="domain" description="Sushi" evidence="31">
    <location>
        <begin position="455"/>
        <end position="524"/>
    </location>
</feature>
<dbReference type="InterPro" id="IPR018097">
    <property type="entry name" value="EGF_Ca-bd_CS"/>
</dbReference>
<evidence type="ECO:0000256" key="28">
    <source>
        <dbReference type="RuleBase" id="RU363034"/>
    </source>
</evidence>
<feature type="disulfide bond" evidence="26">
    <location>
        <begin position="275"/>
        <end position="302"/>
    </location>
</feature>
<dbReference type="InterPro" id="IPR000859">
    <property type="entry name" value="CUB_dom"/>
</dbReference>
<dbReference type="Pfam" id="PF00431">
    <property type="entry name" value="CUB"/>
    <property type="match status" value="2"/>
</dbReference>
<dbReference type="SMART" id="SM00032">
    <property type="entry name" value="CCP"/>
    <property type="match status" value="2"/>
</dbReference>
<dbReference type="SMART" id="SM00042">
    <property type="entry name" value="CUB"/>
    <property type="match status" value="2"/>
</dbReference>
<evidence type="ECO:0000256" key="8">
    <source>
        <dbReference type="ARBA" id="ARBA00022801"/>
    </source>
</evidence>
<keyword evidence="3" id="KW-0245">EGF-like domain</keyword>
<comment type="subcellular location">
    <subcellularLocation>
        <location evidence="1">Secreted</location>
    </subcellularLocation>
</comment>
<dbReference type="CDD" id="cd00190">
    <property type="entry name" value="Tryp_SPc"/>
    <property type="match status" value="2"/>
</dbReference>
<dbReference type="InterPro" id="IPR035914">
    <property type="entry name" value="Sperma_CUB_dom_sf"/>
</dbReference>
<dbReference type="PANTHER" id="PTHR24255:SF13">
    <property type="entry name" value="MANNAN-BINDING LECTIN SERINE PROTEASE 1"/>
    <property type="match status" value="1"/>
</dbReference>
<evidence type="ECO:0000256" key="6">
    <source>
        <dbReference type="ARBA" id="ARBA00022729"/>
    </source>
</evidence>
<evidence type="ECO:0000256" key="24">
    <source>
        <dbReference type="ARBA" id="ARBA00082937"/>
    </source>
</evidence>
<organism evidence="32 33">
    <name type="scientific">Cnephaeus nilssonii</name>
    <name type="common">Northern bat</name>
    <name type="synonym">Eptesicus nilssonii</name>
    <dbReference type="NCBI Taxonomy" id="3371016"/>
    <lineage>
        <taxon>Eukaryota</taxon>
        <taxon>Metazoa</taxon>
        <taxon>Chordata</taxon>
        <taxon>Craniata</taxon>
        <taxon>Vertebrata</taxon>
        <taxon>Euteleostomi</taxon>
        <taxon>Mammalia</taxon>
        <taxon>Eutheria</taxon>
        <taxon>Laurasiatheria</taxon>
        <taxon>Chiroptera</taxon>
        <taxon>Yangochiroptera</taxon>
        <taxon>Vespertilionidae</taxon>
        <taxon>Cnephaeus</taxon>
    </lineage>
</organism>
<keyword evidence="5 28" id="KW-0645">Protease</keyword>
<dbReference type="PROSITE" id="PS00135">
    <property type="entry name" value="TRYPSIN_SER"/>
    <property type="match status" value="2"/>
</dbReference>
<keyword evidence="14" id="KW-0379">Hydroxylation</keyword>
<dbReference type="AlphaFoldDB" id="A0AA40I6Q4"/>
<evidence type="ECO:0000256" key="3">
    <source>
        <dbReference type="ARBA" id="ARBA00022536"/>
    </source>
</evidence>
<evidence type="ECO:0000313" key="33">
    <source>
        <dbReference type="Proteomes" id="UP001177744"/>
    </source>
</evidence>
<evidence type="ECO:0000256" key="14">
    <source>
        <dbReference type="ARBA" id="ARBA00023278"/>
    </source>
</evidence>
<dbReference type="Gene3D" id="2.10.70.10">
    <property type="entry name" value="Complement Module, domain 1"/>
    <property type="match status" value="2"/>
</dbReference>
<keyword evidence="8 28" id="KW-0378">Hydrolase</keyword>
<evidence type="ECO:0000256" key="23">
    <source>
        <dbReference type="ARBA" id="ARBA00082734"/>
    </source>
</evidence>
<dbReference type="PROSITE" id="PS01186">
    <property type="entry name" value="EGF_2"/>
    <property type="match status" value="1"/>
</dbReference>
<dbReference type="GO" id="GO:0005615">
    <property type="term" value="C:extracellular space"/>
    <property type="evidence" value="ECO:0007669"/>
    <property type="project" value="TreeGrafter"/>
</dbReference>
<dbReference type="PROSITE" id="PS01187">
    <property type="entry name" value="EGF_CA"/>
    <property type="match status" value="1"/>
</dbReference>
<comment type="function">
    <text evidence="15">Functions in the lectin pathway of complement, which performs a key role in innate immunity by recognizing pathogens through patterns of sugar moieties and neutralizing them. The lectin pathway is triggered upon binding of mannan-binding lectin (MBL) and ficolins to sugar moieties which leads to activation of the associated proteases MASP1 and MASP2. Functions as an endopeptidase and may activate MASP2 or C2 or directly activate C3 the key component of complement reaction. Isoform 2 may have an inhibitory effect on the activation of the lectin pathway of complement or may cleave IGFBP5. Also plays a role in development.</text>
</comment>
<comment type="subunit">
    <text evidence="16">Homodimer. Interacts with the oligomeric lectins MBL2, FCN2 and FCN3; triggers the lectin pathway of complement through activation of C3. Interacts with SERPING1. Interacts with COLEC11; probably triggers the lectin pathway of complement.</text>
</comment>
<keyword evidence="12 26" id="KW-1015">Disulfide bond</keyword>
<evidence type="ECO:0000256" key="5">
    <source>
        <dbReference type="ARBA" id="ARBA00022670"/>
    </source>
</evidence>
<comment type="caution">
    <text evidence="32">The sequence shown here is derived from an EMBL/GenBank/DDBJ whole genome shotgun (WGS) entry which is preliminary data.</text>
</comment>
<comment type="caution">
    <text evidence="27">Lacks conserved residue(s) required for the propagation of feature annotation.</text>
</comment>
<dbReference type="PROSITE" id="PS00134">
    <property type="entry name" value="TRYPSIN_HIS"/>
    <property type="match status" value="1"/>
</dbReference>
<dbReference type="Pfam" id="PF00089">
    <property type="entry name" value="Trypsin"/>
    <property type="match status" value="2"/>
</dbReference>
<dbReference type="InterPro" id="IPR000742">
    <property type="entry name" value="EGF"/>
</dbReference>
<feature type="domain" description="Peptidase S1" evidence="30">
    <location>
        <begin position="514"/>
        <end position="802"/>
    </location>
</feature>
<keyword evidence="11" id="KW-0391">Immunity</keyword>
<gene>
    <name evidence="32" type="ORF">QTO34_014609</name>
</gene>
<evidence type="ECO:0000256" key="25">
    <source>
        <dbReference type="ARBA" id="ARBA00083087"/>
    </source>
</evidence>
<dbReference type="Gene3D" id="2.10.25.10">
    <property type="entry name" value="Laminin"/>
    <property type="match status" value="1"/>
</dbReference>
<evidence type="ECO:0000256" key="12">
    <source>
        <dbReference type="ARBA" id="ARBA00023157"/>
    </source>
</evidence>
<dbReference type="FunFam" id="2.10.70.10:FF:000016">
    <property type="entry name" value="Mannan-binding lectin serine protease 1"/>
    <property type="match status" value="1"/>
</dbReference>
<evidence type="ECO:0000256" key="9">
    <source>
        <dbReference type="ARBA" id="ARBA00022825"/>
    </source>
</evidence>
<feature type="domain" description="CUB" evidence="29">
    <location>
        <begin position="1"/>
        <end position="228"/>
    </location>
</feature>
<dbReference type="PROSITE" id="PS01180">
    <property type="entry name" value="CUB"/>
    <property type="match status" value="2"/>
</dbReference>
<evidence type="ECO:0000256" key="27">
    <source>
        <dbReference type="PROSITE-ProRule" id="PRU00302"/>
    </source>
</evidence>
<dbReference type="FunFam" id="2.60.120.290:FF:000006">
    <property type="entry name" value="Mannan-binding lectin serine protease 1"/>
    <property type="match status" value="1"/>
</dbReference>
<dbReference type="PROSITE" id="PS50923">
    <property type="entry name" value="SUSHI"/>
    <property type="match status" value="2"/>
</dbReference>
<dbReference type="InterPro" id="IPR035976">
    <property type="entry name" value="Sushi/SCR/CCP_sf"/>
</dbReference>
<keyword evidence="33" id="KW-1185">Reference proteome</keyword>
<name>A0AA40I6Q4_CNENI</name>
<evidence type="ECO:0000256" key="7">
    <source>
        <dbReference type="ARBA" id="ARBA00022737"/>
    </source>
</evidence>
<dbReference type="SUPFAM" id="SSF49854">
    <property type="entry name" value="Spermadhesin, CUB domain"/>
    <property type="match status" value="3"/>
</dbReference>
<keyword evidence="4 27" id="KW-0768">Sushi</keyword>
<evidence type="ECO:0000256" key="1">
    <source>
        <dbReference type="ARBA" id="ARBA00004613"/>
    </source>
</evidence>
<dbReference type="SUPFAM" id="SSF57196">
    <property type="entry name" value="EGF/Laminin"/>
    <property type="match status" value="1"/>
</dbReference>
<evidence type="ECO:0000256" key="26">
    <source>
        <dbReference type="PROSITE-ProRule" id="PRU00059"/>
    </source>
</evidence>
<evidence type="ECO:0000256" key="19">
    <source>
        <dbReference type="ARBA" id="ARBA00075775"/>
    </source>
</evidence>
<dbReference type="InterPro" id="IPR033116">
    <property type="entry name" value="TRYPSIN_SER"/>
</dbReference>
<dbReference type="GO" id="GO:0004252">
    <property type="term" value="F:serine-type endopeptidase activity"/>
    <property type="evidence" value="ECO:0007669"/>
    <property type="project" value="InterPro"/>
</dbReference>